<sequence>MSAFTQQRLEWHACDRAFVGEKLWERHEGDFEALGDRAQCALMRAPLDYSRPQLGELQVALSRVAAAQPQQRQGAIFFNPGGPGVDGLGLGAFFGRHWSTADPGNPVSPQFKQMSERYDLIGFSPRGLGAGTRLKCDGSAMDVEAFLLPDGNLVDVLDPQTAMRLLAQACSAEPLSKHVHTDAIARDMDLMRGLLGDEKLNYIGYSYGAWIGSWYASLYPAHVGRMRLDSSLNVFEGIEKTFASQDMARQRLLDEIFLPYATRHPQLFDLGKSVAELRSALAALSPELSELLFSSDFDKGNSKTIHWSWSDSRRIDLNLVYMKAALELQSLLRQHSAADKGQILAAVAAHRFAPDPGINELAVELAQQLATRLFEAPDGSSEDFSDELSSMAVKLSVVCNDSDASGNTHRNAAAASPSMCSHWPHPRIQRPPLAMIRQAGPILMLQSRHDALTPIDGAQATLDALPQASVIVVENEFQHGVFPYGEQCVDAQVASYFLHGTMPPRQSSCAGKPLRFDAEPYRVAADGNRDGNP</sequence>
<dbReference type="Gene3D" id="3.40.50.1820">
    <property type="entry name" value="alpha/beta hydrolase"/>
    <property type="match status" value="1"/>
</dbReference>
<dbReference type="InterPro" id="IPR013595">
    <property type="entry name" value="Pept_S33_TAP-like_C"/>
</dbReference>
<evidence type="ECO:0000313" key="6">
    <source>
        <dbReference type="Proteomes" id="UP001162800"/>
    </source>
</evidence>
<dbReference type="RefSeq" id="WP_231044608.1">
    <property type="nucleotide sequence ID" value="NZ_CP106881.1"/>
</dbReference>
<keyword evidence="2" id="KW-0732">Signal</keyword>
<dbReference type="Proteomes" id="UP001162800">
    <property type="component" value="Chromosome"/>
</dbReference>
<evidence type="ECO:0000313" key="5">
    <source>
        <dbReference type="EMBL" id="UYG51279.1"/>
    </source>
</evidence>
<accession>A0ABY6G8C4</accession>
<gene>
    <name evidence="5" type="ORF">M9799_14630</name>
</gene>
<dbReference type="EMBL" id="CP106881">
    <property type="protein sequence ID" value="UYG51279.1"/>
    <property type="molecule type" value="Genomic_DNA"/>
</dbReference>
<keyword evidence="3 5" id="KW-0378">Hydrolase</keyword>
<feature type="domain" description="Peptidase S33 tripeptidyl aminopeptidase-like C-terminal" evidence="4">
    <location>
        <begin position="411"/>
        <end position="509"/>
    </location>
</feature>
<protein>
    <submittedName>
        <fullName evidence="5">Alpha/beta hydrolase</fullName>
    </submittedName>
</protein>
<organism evidence="5 6">
    <name type="scientific">Comamonas endophytica</name>
    <dbReference type="NCBI Taxonomy" id="2949090"/>
    <lineage>
        <taxon>Bacteria</taxon>
        <taxon>Pseudomonadati</taxon>
        <taxon>Pseudomonadota</taxon>
        <taxon>Betaproteobacteria</taxon>
        <taxon>Burkholderiales</taxon>
        <taxon>Comamonadaceae</taxon>
        <taxon>Comamonas</taxon>
    </lineage>
</organism>
<dbReference type="InterPro" id="IPR051601">
    <property type="entry name" value="Serine_prot/Carboxylest_S33"/>
</dbReference>
<keyword evidence="6" id="KW-1185">Reference proteome</keyword>
<reference evidence="5" key="1">
    <citation type="submission" date="2022-09" db="EMBL/GenBank/DDBJ databases">
        <title>The complete genome of Acidovorax sp. 5MLIR.</title>
        <authorList>
            <person name="Liu L."/>
            <person name="Yue J."/>
            <person name="Yang F."/>
            <person name="Yuan J."/>
            <person name="Li L."/>
        </authorList>
    </citation>
    <scope>NUCLEOTIDE SEQUENCE</scope>
    <source>
        <strain evidence="5">5MLIR</strain>
    </source>
</reference>
<dbReference type="SUPFAM" id="SSF53474">
    <property type="entry name" value="alpha/beta-Hydrolases"/>
    <property type="match status" value="1"/>
</dbReference>
<dbReference type="Pfam" id="PF08386">
    <property type="entry name" value="Abhydrolase_4"/>
    <property type="match status" value="1"/>
</dbReference>
<evidence type="ECO:0000256" key="3">
    <source>
        <dbReference type="ARBA" id="ARBA00022801"/>
    </source>
</evidence>
<comment type="similarity">
    <text evidence="1">Belongs to the peptidase S33 family.</text>
</comment>
<dbReference type="InterPro" id="IPR029058">
    <property type="entry name" value="AB_hydrolase_fold"/>
</dbReference>
<dbReference type="PANTHER" id="PTHR43248:SF29">
    <property type="entry name" value="TRIPEPTIDYL AMINOPEPTIDASE"/>
    <property type="match status" value="1"/>
</dbReference>
<evidence type="ECO:0000256" key="1">
    <source>
        <dbReference type="ARBA" id="ARBA00010088"/>
    </source>
</evidence>
<evidence type="ECO:0000256" key="2">
    <source>
        <dbReference type="ARBA" id="ARBA00022729"/>
    </source>
</evidence>
<dbReference type="GO" id="GO:0016787">
    <property type="term" value="F:hydrolase activity"/>
    <property type="evidence" value="ECO:0007669"/>
    <property type="project" value="UniProtKB-KW"/>
</dbReference>
<name>A0ABY6G8C4_9BURK</name>
<dbReference type="PANTHER" id="PTHR43248">
    <property type="entry name" value="2-SUCCINYL-6-HYDROXY-2,4-CYCLOHEXADIENE-1-CARBOXYLATE SYNTHASE"/>
    <property type="match status" value="1"/>
</dbReference>
<proteinExistence type="inferred from homology"/>
<evidence type="ECO:0000259" key="4">
    <source>
        <dbReference type="Pfam" id="PF08386"/>
    </source>
</evidence>